<proteinExistence type="predicted"/>
<dbReference type="AlphaFoldDB" id="A0A518GX89"/>
<dbReference type="SUPFAM" id="SSF51735">
    <property type="entry name" value="NAD(P)-binding Rossmann-fold domains"/>
    <property type="match status" value="1"/>
</dbReference>
<keyword evidence="1" id="KW-1133">Transmembrane helix</keyword>
<dbReference type="InterPro" id="IPR036291">
    <property type="entry name" value="NAD(P)-bd_dom_sf"/>
</dbReference>
<feature type="domain" description="RCK N-terminal" evidence="2">
    <location>
        <begin position="138"/>
        <end position="274"/>
    </location>
</feature>
<dbReference type="SUPFAM" id="SSF81324">
    <property type="entry name" value="Voltage-gated potassium channels"/>
    <property type="match status" value="1"/>
</dbReference>
<dbReference type="RefSeq" id="WP_145267606.1">
    <property type="nucleotide sequence ID" value="NZ_CP036426.1"/>
</dbReference>
<dbReference type="KEGG" id="tpla:ElP_10500"/>
<gene>
    <name evidence="3" type="ORF">ElP_10500</name>
</gene>
<dbReference type="GO" id="GO:0006813">
    <property type="term" value="P:potassium ion transport"/>
    <property type="evidence" value="ECO:0007669"/>
    <property type="project" value="InterPro"/>
</dbReference>
<evidence type="ECO:0000259" key="2">
    <source>
        <dbReference type="PROSITE" id="PS51201"/>
    </source>
</evidence>
<accession>A0A518GX89</accession>
<keyword evidence="1" id="KW-0472">Membrane</keyword>
<evidence type="ECO:0000313" key="3">
    <source>
        <dbReference type="EMBL" id="QDV33208.1"/>
    </source>
</evidence>
<evidence type="ECO:0000313" key="4">
    <source>
        <dbReference type="Proteomes" id="UP000317835"/>
    </source>
</evidence>
<protein>
    <submittedName>
        <fullName evidence="3">TrkA-N domain protein</fullName>
    </submittedName>
</protein>
<dbReference type="Pfam" id="PF22614">
    <property type="entry name" value="Slo-like_RCK"/>
    <property type="match status" value="1"/>
</dbReference>
<organism evidence="3 4">
    <name type="scientific">Tautonia plasticadhaerens</name>
    <dbReference type="NCBI Taxonomy" id="2527974"/>
    <lineage>
        <taxon>Bacteria</taxon>
        <taxon>Pseudomonadati</taxon>
        <taxon>Planctomycetota</taxon>
        <taxon>Planctomycetia</taxon>
        <taxon>Isosphaerales</taxon>
        <taxon>Isosphaeraceae</taxon>
        <taxon>Tautonia</taxon>
    </lineage>
</organism>
<dbReference type="Proteomes" id="UP000317835">
    <property type="component" value="Chromosome"/>
</dbReference>
<dbReference type="Gene3D" id="3.40.50.720">
    <property type="entry name" value="NAD(P)-binding Rossmann-like Domain"/>
    <property type="match status" value="1"/>
</dbReference>
<dbReference type="InterPro" id="IPR003148">
    <property type="entry name" value="RCK_N"/>
</dbReference>
<reference evidence="3 4" key="1">
    <citation type="submission" date="2019-02" db="EMBL/GenBank/DDBJ databases">
        <title>Deep-cultivation of Planctomycetes and their phenomic and genomic characterization uncovers novel biology.</title>
        <authorList>
            <person name="Wiegand S."/>
            <person name="Jogler M."/>
            <person name="Boedeker C."/>
            <person name="Pinto D."/>
            <person name="Vollmers J."/>
            <person name="Rivas-Marin E."/>
            <person name="Kohn T."/>
            <person name="Peeters S.H."/>
            <person name="Heuer A."/>
            <person name="Rast P."/>
            <person name="Oberbeckmann S."/>
            <person name="Bunk B."/>
            <person name="Jeske O."/>
            <person name="Meyerdierks A."/>
            <person name="Storesund J.E."/>
            <person name="Kallscheuer N."/>
            <person name="Luecker S."/>
            <person name="Lage O.M."/>
            <person name="Pohl T."/>
            <person name="Merkel B.J."/>
            <person name="Hornburger P."/>
            <person name="Mueller R.-W."/>
            <person name="Bruemmer F."/>
            <person name="Labrenz M."/>
            <person name="Spormann A.M."/>
            <person name="Op den Camp H."/>
            <person name="Overmann J."/>
            <person name="Amann R."/>
            <person name="Jetten M.S.M."/>
            <person name="Mascher T."/>
            <person name="Medema M.H."/>
            <person name="Devos D.P."/>
            <person name="Kaster A.-K."/>
            <person name="Ovreas L."/>
            <person name="Rohde M."/>
            <person name="Galperin M.Y."/>
            <person name="Jogler C."/>
        </authorList>
    </citation>
    <scope>NUCLEOTIDE SEQUENCE [LARGE SCALE GENOMIC DNA]</scope>
    <source>
        <strain evidence="3 4">ElP</strain>
    </source>
</reference>
<dbReference type="InterPro" id="IPR050721">
    <property type="entry name" value="Trk_Ktr_HKT_K-transport"/>
</dbReference>
<dbReference type="PROSITE" id="PS51201">
    <property type="entry name" value="RCK_N"/>
    <property type="match status" value="1"/>
</dbReference>
<keyword evidence="4" id="KW-1185">Reference proteome</keyword>
<sequence length="386" mass="42799">MTRIRQAIAFGRPIGRRSRKKRSLKARLLKALTSWNRHQVSRIVGMTLLIWVLGAVGLLAVEGKTNPDFASFPEALWSVWILLFSGPDEPPGTWAGRLIVMLLQGVGVGLVGLFTASVASILIERYLRRREVDSTAMDNHIVLCNWATRGSELIRQVHSRIVTDWRPIVIIHDQPDEIELPDKADETAFTDVYIVKGDPTSEVALRRAGVARAYSVVVLVDSREGKHADGKTILTCVSIRNICKGDDQPNVVAECLNPGNRIHLRKAGADEVVSAHDIGLRLLARASLFHGMIRVYQELLTVRKDNNELYVVPVPEALVGKGFEELSVLFARTARGDPRGCVLIGVQREEEMMINPIGEEAGPTRADDLLVVLSRKHPKLEDLFPA</sequence>
<keyword evidence="1" id="KW-0812">Transmembrane</keyword>
<dbReference type="OrthoDB" id="9785285at2"/>
<dbReference type="PANTHER" id="PTHR43833">
    <property type="entry name" value="POTASSIUM CHANNEL PROTEIN 2-RELATED-RELATED"/>
    <property type="match status" value="1"/>
</dbReference>
<dbReference type="Gene3D" id="1.10.287.70">
    <property type="match status" value="1"/>
</dbReference>
<dbReference type="PANTHER" id="PTHR43833:SF9">
    <property type="entry name" value="POTASSIUM CHANNEL PROTEIN YUGO-RELATED"/>
    <property type="match status" value="1"/>
</dbReference>
<dbReference type="EMBL" id="CP036426">
    <property type="protein sequence ID" value="QDV33208.1"/>
    <property type="molecule type" value="Genomic_DNA"/>
</dbReference>
<evidence type="ECO:0000256" key="1">
    <source>
        <dbReference type="SAM" id="Phobius"/>
    </source>
</evidence>
<name>A0A518GX89_9BACT</name>
<feature type="transmembrane region" description="Helical" evidence="1">
    <location>
        <begin position="98"/>
        <end position="123"/>
    </location>
</feature>